<protein>
    <recommendedName>
        <fullName evidence="4">CHAT domain-containing protein</fullName>
    </recommendedName>
</protein>
<gene>
    <name evidence="2" type="ORF">B2G88_05020</name>
</gene>
<feature type="region of interest" description="Disordered" evidence="1">
    <location>
        <begin position="373"/>
        <end position="425"/>
    </location>
</feature>
<dbReference type="OrthoDB" id="269729at2157"/>
<evidence type="ECO:0000313" key="2">
    <source>
        <dbReference type="EMBL" id="OVE86154.1"/>
    </source>
</evidence>
<accession>A0A202ED38</accession>
<keyword evidence="3" id="KW-1185">Reference proteome</keyword>
<feature type="compositionally biased region" description="Polar residues" evidence="1">
    <location>
        <begin position="390"/>
        <end position="418"/>
    </location>
</feature>
<dbReference type="EMBL" id="MWPH01000001">
    <property type="protein sequence ID" value="OVE86154.1"/>
    <property type="molecule type" value="Genomic_DNA"/>
</dbReference>
<dbReference type="Proteomes" id="UP000196084">
    <property type="component" value="Unassembled WGS sequence"/>
</dbReference>
<comment type="caution">
    <text evidence="2">The sequence shown here is derived from an EMBL/GenBank/DDBJ whole genome shotgun (WGS) entry which is preliminary data.</text>
</comment>
<name>A0A202ED38_9EURY</name>
<evidence type="ECO:0000313" key="3">
    <source>
        <dbReference type="Proteomes" id="UP000196084"/>
    </source>
</evidence>
<reference evidence="2 3" key="1">
    <citation type="submission" date="2017-02" db="EMBL/GenBank/DDBJ databases">
        <title>Natronthermophilus aegyptiacus gen. nov.,sp. nov., an aerobic, extremely halophilic alkalithermophilic archaeon isolated from the athalassohaline Wadi An Natrun, Egypt.</title>
        <authorList>
            <person name="Zhao B."/>
        </authorList>
    </citation>
    <scope>NUCLEOTIDE SEQUENCE [LARGE SCALE GENOMIC DNA]</scope>
    <source>
        <strain evidence="2 3">CGMCC 1.3597</strain>
    </source>
</reference>
<evidence type="ECO:0000256" key="1">
    <source>
        <dbReference type="SAM" id="MobiDB-lite"/>
    </source>
</evidence>
<dbReference type="AlphaFoldDB" id="A0A202ED38"/>
<proteinExistence type="predicted"/>
<dbReference type="RefSeq" id="WP_087714139.1">
    <property type="nucleotide sequence ID" value="NZ_MWPH01000001.1"/>
</dbReference>
<organism evidence="2 3">
    <name type="scientific">Natronolimnobius baerhuensis</name>
    <dbReference type="NCBI Taxonomy" id="253108"/>
    <lineage>
        <taxon>Archaea</taxon>
        <taxon>Methanobacteriati</taxon>
        <taxon>Methanobacteriota</taxon>
        <taxon>Stenosarchaea group</taxon>
        <taxon>Halobacteria</taxon>
        <taxon>Halobacteriales</taxon>
        <taxon>Natrialbaceae</taxon>
        <taxon>Natronolimnobius</taxon>
    </lineage>
</organism>
<sequence length="738" mass="81751">MIEWERTGSTLRVTDSASAELAVRGVDQVSACSTSFPRPIDDTLAVSTSELSLPHAVVYAFSLTSDTRYELDPNGGTLTLPPDEYVIDIDAEIKTYVRLNGRATLTQTDGFESITLSLPEQTRVILGFRSRNELPVGTITVPDHPDAIAEAITHLGTAHRTDTPDRTYPTLRGHPPLLEAGDTLEIPAHLQTECPDTGIELVVPPAYEALYSTAPLAYYLQASVQTDSRLEHARLRLADFDTETRLAPLPTLEDDVAQLLRKTFFLDCLVRNVGPYGTTLSELKLVDALGLESEQLYEATPQERLAAYLEIPHEAIEHRLPEWHLATYVTPAYDRLETLPFLLDRMSLIYQPRTTELEGQELVERSLDDFYRGVVPPTDRDHNNEVPSRRQPSSDSNEQSSRTGPTRNQRSQTESATRASAGDVASVEVVKPELHHGRTHGWLADGVPIDVFKSDPVAYRNRLAALADDSNSSAPMSIHVVLNDPEMAGEHEAVAEIYRRRAEDRSIDVTVDESLRTADLARVFERNHDFVHYIGHCETDGLRCPDGNLAVSSLERCRAQTFFLNACGSFYEGQTLIEKGSVAGAVTFTKVLNDHALKVGSSFATFLAHGFSIERAMSLARSRIMMGKDYAVVGDGTHSLTDGEHQQPTTLTLEPVPDDDSDTAVPNQFLVTFDCYSTQTTGTYYVPHTDENELATLCGNESNFLLERDEVATLLEECDAAVIYNGDVYWSRELSTQF</sequence>
<evidence type="ECO:0008006" key="4">
    <source>
        <dbReference type="Google" id="ProtNLM"/>
    </source>
</evidence>
<feature type="compositionally biased region" description="Basic and acidic residues" evidence="1">
    <location>
        <begin position="378"/>
        <end position="388"/>
    </location>
</feature>